<evidence type="ECO:0000256" key="1">
    <source>
        <dbReference type="ARBA" id="ARBA00001966"/>
    </source>
</evidence>
<dbReference type="Pfam" id="PF04055">
    <property type="entry name" value="Radical_SAM"/>
    <property type="match status" value="1"/>
</dbReference>
<dbReference type="GO" id="GO:0005506">
    <property type="term" value="F:iron ion binding"/>
    <property type="evidence" value="ECO:0007669"/>
    <property type="project" value="InterPro"/>
</dbReference>
<gene>
    <name evidence="8" type="primary">thiH</name>
    <name evidence="8" type="ORF">FYJ85_04110</name>
</gene>
<evidence type="ECO:0000313" key="8">
    <source>
        <dbReference type="EMBL" id="MST96230.1"/>
    </source>
</evidence>
<dbReference type="NCBIfam" id="TIGR02351">
    <property type="entry name" value="thiH"/>
    <property type="match status" value="1"/>
</dbReference>
<dbReference type="PANTHER" id="PTHR43583">
    <property type="entry name" value="2-IMINOACETATE SYNTHASE"/>
    <property type="match status" value="1"/>
</dbReference>
<evidence type="ECO:0000256" key="6">
    <source>
        <dbReference type="ARBA" id="ARBA00023014"/>
    </source>
</evidence>
<evidence type="ECO:0000256" key="4">
    <source>
        <dbReference type="ARBA" id="ARBA00022723"/>
    </source>
</evidence>
<dbReference type="InterPro" id="IPR013785">
    <property type="entry name" value="Aldolase_TIM"/>
</dbReference>
<keyword evidence="6" id="KW-0411">Iron-sulfur</keyword>
<dbReference type="AlphaFoldDB" id="A0A844FY54"/>
<dbReference type="CDD" id="cd01335">
    <property type="entry name" value="Radical_SAM"/>
    <property type="match status" value="1"/>
</dbReference>
<dbReference type="SFLD" id="SFLDS00029">
    <property type="entry name" value="Radical_SAM"/>
    <property type="match status" value="1"/>
</dbReference>
<protein>
    <submittedName>
        <fullName evidence="8">2-iminoacetate synthase ThiH</fullName>
        <ecNumber evidence="8">4.1.99.19</ecNumber>
    </submittedName>
</protein>
<dbReference type="SFLD" id="SFLDF00301">
    <property type="entry name" value="2-iminoacetate_synthase_(ThiH)"/>
    <property type="match status" value="1"/>
</dbReference>
<dbReference type="PROSITE" id="PS51918">
    <property type="entry name" value="RADICAL_SAM"/>
    <property type="match status" value="1"/>
</dbReference>
<accession>A0A844FY54</accession>
<dbReference type="InterPro" id="IPR012726">
    <property type="entry name" value="ThiH"/>
</dbReference>
<dbReference type="GO" id="GO:0051539">
    <property type="term" value="F:4 iron, 4 sulfur cluster binding"/>
    <property type="evidence" value="ECO:0007669"/>
    <property type="project" value="UniProtKB-KW"/>
</dbReference>
<dbReference type="EMBL" id="VUNS01000003">
    <property type="protein sequence ID" value="MST96230.1"/>
    <property type="molecule type" value="Genomic_DNA"/>
</dbReference>
<dbReference type="RefSeq" id="WP_106053965.1">
    <property type="nucleotide sequence ID" value="NZ_CALXOB010000016.1"/>
</dbReference>
<evidence type="ECO:0000256" key="2">
    <source>
        <dbReference type="ARBA" id="ARBA00022485"/>
    </source>
</evidence>
<dbReference type="SFLD" id="SFLDG01060">
    <property type="entry name" value="BATS_domain_containing"/>
    <property type="match status" value="1"/>
</dbReference>
<evidence type="ECO:0000259" key="7">
    <source>
        <dbReference type="PROSITE" id="PS51918"/>
    </source>
</evidence>
<dbReference type="InterPro" id="IPR007197">
    <property type="entry name" value="rSAM"/>
</dbReference>
<evidence type="ECO:0000313" key="9">
    <source>
        <dbReference type="Proteomes" id="UP000435649"/>
    </source>
</evidence>
<sequence length="366" mass="41974">MFPELRFTEAEIRKMIDSATPEAVVNSLAKEKRNYFDLLNLISPAAMRFLPQMREASQKCRRRYYGKTVTIYAPLYISNSCVNGCKYCDFNIRHKYERKSLTLDEIRQEADAILAMGIDSLLIVAGEDPVRMSVDFLCEVGRMLKEKFSYLSLEIAPQEEEGYRRLFEAGYEGLTLFQETYNQELYRELHPVGPKRVYDFRVWSQLRAGRAGMRNLGMAFLLGLDEWRLEAASLGAHAIYLQKHCFESKVQFAFPRITATEGGFQPAHPVSDEDLELMMLAFRIVFPECGMTISTRECPDFRDRMVQLCADNMSAASRVTPGGYALLADEDVGQFTLNDSRSVAEVESAIRRNGQEVVRKYWDRAL</sequence>
<proteinExistence type="predicted"/>
<evidence type="ECO:0000256" key="3">
    <source>
        <dbReference type="ARBA" id="ARBA00022691"/>
    </source>
</evidence>
<keyword evidence="9" id="KW-1185">Reference proteome</keyword>
<dbReference type="SFLD" id="SFLDG01081">
    <property type="entry name" value="cleavage_of_the_Ca-Cb_bond_in"/>
    <property type="match status" value="1"/>
</dbReference>
<keyword evidence="5" id="KW-0408">Iron</keyword>
<dbReference type="Gene3D" id="3.20.20.70">
    <property type="entry name" value="Aldolase class I"/>
    <property type="match status" value="1"/>
</dbReference>
<dbReference type="InterPro" id="IPR010722">
    <property type="entry name" value="BATS_dom"/>
</dbReference>
<dbReference type="Proteomes" id="UP000435649">
    <property type="component" value="Unassembled WGS sequence"/>
</dbReference>
<reference evidence="8 9" key="1">
    <citation type="submission" date="2019-08" db="EMBL/GenBank/DDBJ databases">
        <title>In-depth cultivation of the pig gut microbiome towards novel bacterial diversity and tailored functional studies.</title>
        <authorList>
            <person name="Wylensek D."/>
            <person name="Hitch T.C.A."/>
            <person name="Clavel T."/>
        </authorList>
    </citation>
    <scope>NUCLEOTIDE SEQUENCE [LARGE SCALE GENOMIC DNA]</scope>
    <source>
        <strain evidence="8 9">BBE-744-WT-12</strain>
    </source>
</reference>
<keyword evidence="4" id="KW-0479">Metal-binding</keyword>
<dbReference type="PANTHER" id="PTHR43583:SF1">
    <property type="entry name" value="2-IMINOACETATE SYNTHASE"/>
    <property type="match status" value="1"/>
</dbReference>
<keyword evidence="3" id="KW-0949">S-adenosyl-L-methionine</keyword>
<dbReference type="Pfam" id="PF06968">
    <property type="entry name" value="BATS"/>
    <property type="match status" value="1"/>
</dbReference>
<keyword evidence="8" id="KW-0456">Lyase</keyword>
<name>A0A844FY54_9BACT</name>
<dbReference type="InterPro" id="IPR058240">
    <property type="entry name" value="rSAM_sf"/>
</dbReference>
<dbReference type="EC" id="4.1.99.19" evidence="8"/>
<dbReference type="SUPFAM" id="SSF102114">
    <property type="entry name" value="Radical SAM enzymes"/>
    <property type="match status" value="1"/>
</dbReference>
<feature type="domain" description="Radical SAM core" evidence="7">
    <location>
        <begin position="67"/>
        <end position="287"/>
    </location>
</feature>
<comment type="caution">
    <text evidence="8">The sequence shown here is derived from an EMBL/GenBank/DDBJ whole genome shotgun (WGS) entry which is preliminary data.</text>
</comment>
<dbReference type="InterPro" id="IPR034428">
    <property type="entry name" value="ThiH/NoCL/HydG-like"/>
</dbReference>
<comment type="cofactor">
    <cofactor evidence="1">
        <name>[4Fe-4S] cluster</name>
        <dbReference type="ChEBI" id="CHEBI:49883"/>
    </cofactor>
</comment>
<keyword evidence="2" id="KW-0004">4Fe-4S</keyword>
<dbReference type="GO" id="GO:0036355">
    <property type="term" value="F:2-iminoacetate synthase activity"/>
    <property type="evidence" value="ECO:0007669"/>
    <property type="project" value="UniProtKB-EC"/>
</dbReference>
<organism evidence="8 9">
    <name type="scientific">Victivallis lenta</name>
    <dbReference type="NCBI Taxonomy" id="2606640"/>
    <lineage>
        <taxon>Bacteria</taxon>
        <taxon>Pseudomonadati</taxon>
        <taxon>Lentisphaerota</taxon>
        <taxon>Lentisphaeria</taxon>
        <taxon>Victivallales</taxon>
        <taxon>Victivallaceae</taxon>
        <taxon>Victivallis</taxon>
    </lineage>
</organism>
<evidence type="ECO:0000256" key="5">
    <source>
        <dbReference type="ARBA" id="ARBA00023004"/>
    </source>
</evidence>
<dbReference type="SMART" id="SM00876">
    <property type="entry name" value="BATS"/>
    <property type="match status" value="1"/>
</dbReference>